<dbReference type="Proteomes" id="UP000631791">
    <property type="component" value="Unassembled WGS sequence"/>
</dbReference>
<evidence type="ECO:0000256" key="1">
    <source>
        <dbReference type="SAM" id="MobiDB-lite"/>
    </source>
</evidence>
<accession>A0ABS0K6T9</accession>
<name>A0ABS0K6T9_9ACTN</name>
<proteinExistence type="predicted"/>
<evidence type="ECO:0000313" key="3">
    <source>
        <dbReference type="Proteomes" id="UP000631791"/>
    </source>
</evidence>
<protein>
    <submittedName>
        <fullName evidence="2">Uncharacterized protein</fullName>
    </submittedName>
</protein>
<evidence type="ECO:0000313" key="2">
    <source>
        <dbReference type="EMBL" id="MBG6104329.1"/>
    </source>
</evidence>
<dbReference type="EMBL" id="JADOTY010000001">
    <property type="protein sequence ID" value="MBG6104329.1"/>
    <property type="molecule type" value="Genomic_DNA"/>
</dbReference>
<reference evidence="2 3" key="1">
    <citation type="submission" date="2020-11" db="EMBL/GenBank/DDBJ databases">
        <title>Sequencing the genomes of 1000 actinobacteria strains.</title>
        <authorList>
            <person name="Klenk H.-P."/>
        </authorList>
    </citation>
    <scope>NUCLEOTIDE SEQUENCE [LARGE SCALE GENOMIC DNA]</scope>
    <source>
        <strain evidence="2 3">DSM 101695</strain>
    </source>
</reference>
<keyword evidence="3" id="KW-1185">Reference proteome</keyword>
<sequence>MIDRARSPATAQRRSDRFPGVEVTAPDMTEEEAVAAGMPEWAGISHEQMHVAGQPARLGYARALGIPLTTFAEWAREHLPEPSRH</sequence>
<comment type="caution">
    <text evidence="2">The sequence shown here is derived from an EMBL/GenBank/DDBJ whole genome shotgun (WGS) entry which is preliminary data.</text>
</comment>
<feature type="region of interest" description="Disordered" evidence="1">
    <location>
        <begin position="1"/>
        <end position="23"/>
    </location>
</feature>
<gene>
    <name evidence="2" type="ORF">IW249_004743</name>
</gene>
<organism evidence="2 3">
    <name type="scientific">Micromonospora vinacea</name>
    <dbReference type="NCBI Taxonomy" id="709878"/>
    <lineage>
        <taxon>Bacteria</taxon>
        <taxon>Bacillati</taxon>
        <taxon>Actinomycetota</taxon>
        <taxon>Actinomycetes</taxon>
        <taxon>Micromonosporales</taxon>
        <taxon>Micromonosporaceae</taxon>
        <taxon>Micromonospora</taxon>
    </lineage>
</organism>
<dbReference type="RefSeq" id="WP_196922800.1">
    <property type="nucleotide sequence ID" value="NZ_JADOTY010000001.1"/>
</dbReference>